<dbReference type="KEGG" id="gpi:GPICK_03870"/>
<dbReference type="Proteomes" id="UP000057609">
    <property type="component" value="Chromosome"/>
</dbReference>
<feature type="transmembrane region" description="Helical" evidence="5">
    <location>
        <begin position="282"/>
        <end position="301"/>
    </location>
</feature>
<keyword evidence="4 5" id="KW-0472">Membrane</keyword>
<evidence type="ECO:0000313" key="7">
    <source>
        <dbReference type="Proteomes" id="UP000057609"/>
    </source>
</evidence>
<evidence type="ECO:0000256" key="3">
    <source>
        <dbReference type="ARBA" id="ARBA00022989"/>
    </source>
</evidence>
<accession>A0A0B5BDL0</accession>
<dbReference type="EMBL" id="CP009788">
    <property type="protein sequence ID" value="AJE02620.1"/>
    <property type="molecule type" value="Genomic_DNA"/>
</dbReference>
<dbReference type="AlphaFoldDB" id="A0A0B5BDL0"/>
<comment type="subcellular location">
    <subcellularLocation>
        <location evidence="1">Membrane</location>
        <topology evidence="1">Multi-pass membrane protein</topology>
    </subcellularLocation>
</comment>
<feature type="transmembrane region" description="Helical" evidence="5">
    <location>
        <begin position="250"/>
        <end position="270"/>
    </location>
</feature>
<evidence type="ECO:0000256" key="4">
    <source>
        <dbReference type="ARBA" id="ARBA00023136"/>
    </source>
</evidence>
<evidence type="ECO:0000313" key="6">
    <source>
        <dbReference type="EMBL" id="AJE02620.1"/>
    </source>
</evidence>
<reference evidence="6 7" key="1">
    <citation type="journal article" date="2015" name="Genome Announc.">
        <title>Complete Genome of Geobacter pickeringii G13T, a Metal-Reducing Isolate from Sedimentary Kaolin Deposits.</title>
        <authorList>
            <person name="Badalamenti J.P."/>
            <person name="Bond D.R."/>
        </authorList>
    </citation>
    <scope>NUCLEOTIDE SEQUENCE [LARGE SCALE GENOMIC DNA]</scope>
    <source>
        <strain evidence="6 7">G13</strain>
    </source>
</reference>
<evidence type="ECO:0000256" key="5">
    <source>
        <dbReference type="SAM" id="Phobius"/>
    </source>
</evidence>
<dbReference type="Pfam" id="PF00146">
    <property type="entry name" value="NADHdh"/>
    <property type="match status" value="1"/>
</dbReference>
<gene>
    <name evidence="6" type="ORF">GPICK_03870</name>
</gene>
<dbReference type="GO" id="GO:0005886">
    <property type="term" value="C:plasma membrane"/>
    <property type="evidence" value="ECO:0007669"/>
    <property type="project" value="TreeGrafter"/>
</dbReference>
<dbReference type="RefSeq" id="WP_039740660.1">
    <property type="nucleotide sequence ID" value="NZ_CP009788.1"/>
</dbReference>
<dbReference type="STRING" id="345632.GPICK_03870"/>
<dbReference type="InterPro" id="IPR052561">
    <property type="entry name" value="ComplexI_Subunit1"/>
</dbReference>
<dbReference type="InterPro" id="IPR001694">
    <property type="entry name" value="NADH_UbQ_OxRdtase_su1/FPO"/>
</dbReference>
<proteinExistence type="predicted"/>
<dbReference type="PANTHER" id="PTHR43359">
    <property type="entry name" value="FORMATE HYDROGENLYASE SUBUNIT 4"/>
    <property type="match status" value="1"/>
</dbReference>
<keyword evidence="7" id="KW-1185">Reference proteome</keyword>
<dbReference type="PANTHER" id="PTHR43359:SF1">
    <property type="entry name" value="FORMATE HYDROGENLYASE SUBUNIT 4-RELATED"/>
    <property type="match status" value="1"/>
</dbReference>
<protein>
    <submittedName>
        <fullName evidence="6">Hydrogenase</fullName>
    </submittedName>
</protein>
<evidence type="ECO:0000256" key="1">
    <source>
        <dbReference type="ARBA" id="ARBA00004141"/>
    </source>
</evidence>
<evidence type="ECO:0000256" key="2">
    <source>
        <dbReference type="ARBA" id="ARBA00022692"/>
    </source>
</evidence>
<feature type="transmembrane region" description="Helical" evidence="5">
    <location>
        <begin position="60"/>
        <end position="82"/>
    </location>
</feature>
<name>A0A0B5BDL0_9BACT</name>
<feature type="transmembrane region" description="Helical" evidence="5">
    <location>
        <begin position="129"/>
        <end position="147"/>
    </location>
</feature>
<keyword evidence="2 5" id="KW-0812">Transmembrane</keyword>
<feature type="transmembrane region" description="Helical" evidence="5">
    <location>
        <begin position="167"/>
        <end position="187"/>
    </location>
</feature>
<feature type="transmembrane region" description="Helical" evidence="5">
    <location>
        <begin position="218"/>
        <end position="238"/>
    </location>
</feature>
<feature type="transmembrane region" description="Helical" evidence="5">
    <location>
        <begin position="89"/>
        <end position="109"/>
    </location>
</feature>
<keyword evidence="3 5" id="KW-1133">Transmembrane helix</keyword>
<dbReference type="OrthoDB" id="9778499at2"/>
<organism evidence="6 7">
    <name type="scientific">Geobacter pickeringii</name>
    <dbReference type="NCBI Taxonomy" id="345632"/>
    <lineage>
        <taxon>Bacteria</taxon>
        <taxon>Pseudomonadati</taxon>
        <taxon>Thermodesulfobacteriota</taxon>
        <taxon>Desulfuromonadia</taxon>
        <taxon>Geobacterales</taxon>
        <taxon>Geobacteraceae</taxon>
        <taxon>Geobacter</taxon>
    </lineage>
</organism>
<dbReference type="HOGENOM" id="CLU_015134_2_0_7"/>
<sequence>MLDTIIHLLLAILMPPLLLGVIGKTKAAFAGRVGAPLLQPYYDIARLLRKGSVFSDTTTWLFRAGPVVTLAATAVAALLVPLGNHGAPISFAGDMVLFAYLFGLARFFTTVAALDTGSSFEGMGAAREVTFSCLAEPTLFFALVTLARMSGSLSLTPMLTHPSVADWLKTGASLLLLVGALFIVLLAENCRIPFDDPTTHLELTMIHEVMVLDHSGPAFGLILYGAALKLFVLGAFFMNVALPLRTGDPLTDWGVFVASMVVLAVAIGVVESVMARLRLVRVPQLLVAATILSAFSMLLILR</sequence>